<keyword evidence="2" id="KW-1185">Reference proteome</keyword>
<accession>G5A6W7</accession>
<organism evidence="1 2">
    <name type="scientific">Phytophthora sojae (strain P6497)</name>
    <name type="common">Soybean stem and root rot agent</name>
    <name type="synonym">Phytophthora megasperma f. sp. glycines</name>
    <dbReference type="NCBI Taxonomy" id="1094619"/>
    <lineage>
        <taxon>Eukaryota</taxon>
        <taxon>Sar</taxon>
        <taxon>Stramenopiles</taxon>
        <taxon>Oomycota</taxon>
        <taxon>Peronosporomycetes</taxon>
        <taxon>Peronosporales</taxon>
        <taxon>Peronosporaceae</taxon>
        <taxon>Phytophthora</taxon>
    </lineage>
</organism>
<dbReference type="AlphaFoldDB" id="G5A6W7"/>
<gene>
    <name evidence="1" type="ORF">PHYSODRAFT_524962</name>
</gene>
<sequence>DRPNILERNYTLILESPIGTLEFRKQNFGRRYEEDDRVLQFRNQSWLFIMPSKDAPEDASVLRTFQQLFFDCEASQPVEGAASFVQQPAFQELSKLYRHYMQSQQNVMLNETRSANGDHSLSCCRCLCTYSVCRLVYQVP</sequence>
<dbReference type="GeneID" id="20660823"/>
<dbReference type="KEGG" id="psoj:PHYSODRAFT_524962"/>
<name>G5A6W7_PHYSP</name>
<dbReference type="OMA" id="VMMEETR"/>
<reference evidence="1 2" key="1">
    <citation type="journal article" date="2006" name="Science">
        <title>Phytophthora genome sequences uncover evolutionary origins and mechanisms of pathogenesis.</title>
        <authorList>
            <person name="Tyler B.M."/>
            <person name="Tripathy S."/>
            <person name="Zhang X."/>
            <person name="Dehal P."/>
            <person name="Jiang R.H."/>
            <person name="Aerts A."/>
            <person name="Arredondo F.D."/>
            <person name="Baxter L."/>
            <person name="Bensasson D."/>
            <person name="Beynon J.L."/>
            <person name="Chapman J."/>
            <person name="Damasceno C.M."/>
            <person name="Dorrance A.E."/>
            <person name="Dou D."/>
            <person name="Dickerman A.W."/>
            <person name="Dubchak I.L."/>
            <person name="Garbelotto M."/>
            <person name="Gijzen M."/>
            <person name="Gordon S.G."/>
            <person name="Govers F."/>
            <person name="Grunwald N.J."/>
            <person name="Huang W."/>
            <person name="Ivors K.L."/>
            <person name="Jones R.W."/>
            <person name="Kamoun S."/>
            <person name="Krampis K."/>
            <person name="Lamour K.H."/>
            <person name="Lee M.K."/>
            <person name="McDonald W.H."/>
            <person name="Medina M."/>
            <person name="Meijer H.J."/>
            <person name="Nordberg E.K."/>
            <person name="Maclean D.J."/>
            <person name="Ospina-Giraldo M.D."/>
            <person name="Morris P.F."/>
            <person name="Phuntumart V."/>
            <person name="Putnam N.H."/>
            <person name="Rash S."/>
            <person name="Rose J.K."/>
            <person name="Sakihama Y."/>
            <person name="Salamov A.A."/>
            <person name="Savidor A."/>
            <person name="Scheuring C.F."/>
            <person name="Smith B.M."/>
            <person name="Sobral B.W."/>
            <person name="Terry A."/>
            <person name="Torto-Alalibo T.A."/>
            <person name="Win J."/>
            <person name="Xu Z."/>
            <person name="Zhang H."/>
            <person name="Grigoriev I.V."/>
            <person name="Rokhsar D.S."/>
            <person name="Boore J.L."/>
        </authorList>
    </citation>
    <scope>NUCLEOTIDE SEQUENCE [LARGE SCALE GENOMIC DNA]</scope>
    <source>
        <strain evidence="1 2">P6497</strain>
    </source>
</reference>
<evidence type="ECO:0000313" key="2">
    <source>
        <dbReference type="Proteomes" id="UP000002640"/>
    </source>
</evidence>
<evidence type="ECO:0000313" key="1">
    <source>
        <dbReference type="EMBL" id="EGZ09072.1"/>
    </source>
</evidence>
<proteinExistence type="predicted"/>
<dbReference type="InParanoid" id="G5A6W7"/>
<dbReference type="EMBL" id="JH159160">
    <property type="protein sequence ID" value="EGZ09072.1"/>
    <property type="molecule type" value="Genomic_DNA"/>
</dbReference>
<feature type="non-terminal residue" evidence="1">
    <location>
        <position position="1"/>
    </location>
</feature>
<protein>
    <submittedName>
        <fullName evidence="1">Uncharacterized protein</fullName>
    </submittedName>
</protein>
<dbReference type="Proteomes" id="UP000002640">
    <property type="component" value="Unassembled WGS sequence"/>
</dbReference>
<dbReference type="RefSeq" id="XP_009535705.1">
    <property type="nucleotide sequence ID" value="XM_009537410.1"/>
</dbReference>